<accession>A0ABP7PFZ0</accession>
<evidence type="ECO:0000256" key="7">
    <source>
        <dbReference type="ARBA" id="ARBA00043987"/>
    </source>
</evidence>
<protein>
    <submittedName>
        <fullName evidence="9">Alpha-(1-&gt;6)-mannopyranosyltransferase A</fullName>
    </submittedName>
</protein>
<keyword evidence="10" id="KW-1185">Reference proteome</keyword>
<feature type="transmembrane region" description="Helical" evidence="8">
    <location>
        <begin position="452"/>
        <end position="474"/>
    </location>
</feature>
<evidence type="ECO:0000313" key="9">
    <source>
        <dbReference type="EMBL" id="GAA3963911.1"/>
    </source>
</evidence>
<feature type="transmembrane region" description="Helical" evidence="8">
    <location>
        <begin position="94"/>
        <end position="111"/>
    </location>
</feature>
<keyword evidence="5 8" id="KW-1133">Transmembrane helix</keyword>
<dbReference type="NCBIfam" id="NF038066">
    <property type="entry name" value="MptB"/>
    <property type="match status" value="1"/>
</dbReference>
<evidence type="ECO:0000256" key="2">
    <source>
        <dbReference type="ARBA" id="ARBA00022676"/>
    </source>
</evidence>
<organism evidence="9 10">
    <name type="scientific">Gordonia caeni</name>
    <dbReference type="NCBI Taxonomy" id="1007097"/>
    <lineage>
        <taxon>Bacteria</taxon>
        <taxon>Bacillati</taxon>
        <taxon>Actinomycetota</taxon>
        <taxon>Actinomycetes</taxon>
        <taxon>Mycobacteriales</taxon>
        <taxon>Gordoniaceae</taxon>
        <taxon>Gordonia</taxon>
    </lineage>
</organism>
<evidence type="ECO:0000256" key="6">
    <source>
        <dbReference type="ARBA" id="ARBA00023136"/>
    </source>
</evidence>
<dbReference type="Proteomes" id="UP001418444">
    <property type="component" value="Unassembled WGS sequence"/>
</dbReference>
<feature type="transmembrane region" description="Helical" evidence="8">
    <location>
        <begin position="222"/>
        <end position="248"/>
    </location>
</feature>
<evidence type="ECO:0000256" key="5">
    <source>
        <dbReference type="ARBA" id="ARBA00022989"/>
    </source>
</evidence>
<feature type="transmembrane region" description="Helical" evidence="8">
    <location>
        <begin position="296"/>
        <end position="321"/>
    </location>
</feature>
<gene>
    <name evidence="9" type="ORF">GCM10022231_25380</name>
</gene>
<proteinExistence type="inferred from homology"/>
<evidence type="ECO:0000313" key="10">
    <source>
        <dbReference type="Proteomes" id="UP001418444"/>
    </source>
</evidence>
<comment type="subcellular location">
    <subcellularLocation>
        <location evidence="1">Membrane</location>
        <topology evidence="1">Multi-pass membrane protein</topology>
    </subcellularLocation>
</comment>
<feature type="transmembrane region" description="Helical" evidence="8">
    <location>
        <begin position="364"/>
        <end position="383"/>
    </location>
</feature>
<evidence type="ECO:0000256" key="1">
    <source>
        <dbReference type="ARBA" id="ARBA00004141"/>
    </source>
</evidence>
<feature type="transmembrane region" description="Helical" evidence="8">
    <location>
        <begin position="56"/>
        <end position="74"/>
    </location>
</feature>
<name>A0ABP7PFZ0_9ACTN</name>
<dbReference type="Pfam" id="PF26314">
    <property type="entry name" value="MptA_B_family"/>
    <property type="match status" value="1"/>
</dbReference>
<dbReference type="EMBL" id="BAAAZW010000007">
    <property type="protein sequence ID" value="GAA3963911.1"/>
    <property type="molecule type" value="Genomic_DNA"/>
</dbReference>
<dbReference type="RefSeq" id="WP_344784298.1">
    <property type="nucleotide sequence ID" value="NZ_BAAAZW010000007.1"/>
</dbReference>
<keyword evidence="2" id="KW-0328">Glycosyltransferase</keyword>
<keyword evidence="4 8" id="KW-0812">Transmembrane</keyword>
<evidence type="ECO:0000256" key="3">
    <source>
        <dbReference type="ARBA" id="ARBA00022679"/>
    </source>
</evidence>
<evidence type="ECO:0000256" key="8">
    <source>
        <dbReference type="SAM" id="Phobius"/>
    </source>
</evidence>
<feature type="transmembrane region" description="Helical" evidence="8">
    <location>
        <begin position="389"/>
        <end position="406"/>
    </location>
</feature>
<comment type="similarity">
    <text evidence="7">Belongs to the MptA/B family.</text>
</comment>
<keyword evidence="6 8" id="KW-0472">Membrane</keyword>
<reference evidence="10" key="1">
    <citation type="journal article" date="2019" name="Int. J. Syst. Evol. Microbiol.">
        <title>The Global Catalogue of Microorganisms (GCM) 10K type strain sequencing project: providing services to taxonomists for standard genome sequencing and annotation.</title>
        <authorList>
            <consortium name="The Broad Institute Genomics Platform"/>
            <consortium name="The Broad Institute Genome Sequencing Center for Infectious Disease"/>
            <person name="Wu L."/>
            <person name="Ma J."/>
        </authorList>
    </citation>
    <scope>NUCLEOTIDE SEQUENCE [LARGE SCALE GENOMIC DNA]</scope>
    <source>
        <strain evidence="10">JCM 16923</strain>
    </source>
</reference>
<keyword evidence="3" id="KW-0808">Transferase</keyword>
<comment type="caution">
    <text evidence="9">The sequence shown here is derived from an EMBL/GenBank/DDBJ whole genome shotgun (WGS) entry which is preliminary data.</text>
</comment>
<evidence type="ECO:0000256" key="4">
    <source>
        <dbReference type="ARBA" id="ARBA00022692"/>
    </source>
</evidence>
<feature type="transmembrane region" description="Helical" evidence="8">
    <location>
        <begin position="254"/>
        <end position="281"/>
    </location>
</feature>
<feature type="transmembrane region" description="Helical" evidence="8">
    <location>
        <begin position="181"/>
        <end position="201"/>
    </location>
</feature>
<dbReference type="InterPro" id="IPR049829">
    <property type="entry name" value="MptA/B-like"/>
</dbReference>
<sequence length="517" mass="55716">MTTRRFRSRWHPDAVLGFLGALALSVGTYGLGDIPRNDHTLARLGLAPMSYGHGKTLSWLVFWGGAALMVIAWVRIGRALAGRTSGLSVRAARWTVCAWAAPMVFAIPVFSRDVYAYLGQAMVLAQGFDPYYDGPAHHPGPIVDSMAQIWAPTTSPYSPAFMLLARGVVAVTGENVFGGVLLMRVVLLAGLALCLWALPALAARFGASRRMALWLVLLNPMLLAHLVAGPHLELLMMGFLAAGVALAVTDRPVWGLLLLGVAASIKITAAIAIPFVVWIWLDQLRRQRAVTGKDRVGVFAATALIPAAVFGVFTLLLGLGIGWINGLSWASRIINPFTVPTLVGHVVTYVAAPWQVWNLQEVLPVTRAIGQAVLAVVLVWLWWRFRADARTAVAGAAWAMLALLLLEPSTLPWYYVWTLVLAIAFPLPLWVRQSVVGISVYFLIVFQPDDSILFYKPVETLIAVALGVLAAVSLGRTDPLRLGRAGRWLFAVPPADTAPDIPGGAPAVSASTPRTDV</sequence>